<feature type="domain" description="Helix-hairpin-helix DNA-binding motif class 1" evidence="1">
    <location>
        <begin position="89"/>
        <end position="108"/>
    </location>
</feature>
<dbReference type="NCBIfam" id="TIGR00426">
    <property type="entry name" value="competence protein ComEA helix-hairpin-helix repeat region"/>
    <property type="match status" value="1"/>
</dbReference>
<sequence length="112" mass="11946">MADAVRAAGGASDVDTVPLNMARRLADGEQVYVGIPAAPDVVTPQPRPGKVDLNAANVSQLDDLPGVGAVTAQRIVEWRTRHGRFATVEQLRQVDGIGDSKFTRLKDLVTAR</sequence>
<dbReference type="Pfam" id="PF12836">
    <property type="entry name" value="HHH_3"/>
    <property type="match status" value="1"/>
</dbReference>
<reference evidence="2 3" key="1">
    <citation type="submission" date="2019-03" db="EMBL/GenBank/DDBJ databases">
        <title>Genomic Encyclopedia of Type Strains, Phase IV (KMG-IV): sequencing the most valuable type-strain genomes for metagenomic binning, comparative biology and taxonomic classification.</title>
        <authorList>
            <person name="Goeker M."/>
        </authorList>
    </citation>
    <scope>NUCLEOTIDE SEQUENCE [LARGE SCALE GENOMIC DNA]</scope>
    <source>
        <strain evidence="2 3">DSM 45934</strain>
    </source>
</reference>
<dbReference type="EMBL" id="SLWS01000013">
    <property type="protein sequence ID" value="TCO50796.1"/>
    <property type="molecule type" value="Genomic_DNA"/>
</dbReference>
<dbReference type="PANTHER" id="PTHR21180:SF32">
    <property type="entry name" value="ENDONUCLEASE_EXONUCLEASE_PHOSPHATASE FAMILY DOMAIN-CONTAINING PROTEIN 1"/>
    <property type="match status" value="1"/>
</dbReference>
<keyword evidence="3" id="KW-1185">Reference proteome</keyword>
<dbReference type="GO" id="GO:0003677">
    <property type="term" value="F:DNA binding"/>
    <property type="evidence" value="ECO:0007669"/>
    <property type="project" value="InterPro"/>
</dbReference>
<name>A0A4R2J1S0_9PSEU</name>
<evidence type="ECO:0000313" key="3">
    <source>
        <dbReference type="Proteomes" id="UP000295680"/>
    </source>
</evidence>
<feature type="domain" description="Helix-hairpin-helix DNA-binding motif class 1" evidence="1">
    <location>
        <begin position="59"/>
        <end position="78"/>
    </location>
</feature>
<dbReference type="SMART" id="SM00278">
    <property type="entry name" value="HhH1"/>
    <property type="match status" value="2"/>
</dbReference>
<dbReference type="InterPro" id="IPR004509">
    <property type="entry name" value="Competence_ComEA_HhH"/>
</dbReference>
<dbReference type="InterPro" id="IPR051675">
    <property type="entry name" value="Endo/Exo/Phosphatase_dom_1"/>
</dbReference>
<proteinExistence type="predicted"/>
<accession>A0A4R2J1S0</accession>
<dbReference type="GO" id="GO:0015628">
    <property type="term" value="P:protein secretion by the type II secretion system"/>
    <property type="evidence" value="ECO:0007669"/>
    <property type="project" value="TreeGrafter"/>
</dbReference>
<dbReference type="InterPro" id="IPR003583">
    <property type="entry name" value="Hlx-hairpin-Hlx_DNA-bd_motif"/>
</dbReference>
<dbReference type="InterPro" id="IPR010994">
    <property type="entry name" value="RuvA_2-like"/>
</dbReference>
<dbReference type="Gene3D" id="1.10.150.320">
    <property type="entry name" value="Photosystem II 12 kDa extrinsic protein"/>
    <property type="match status" value="1"/>
</dbReference>
<dbReference type="AlphaFoldDB" id="A0A4R2J1S0"/>
<dbReference type="GO" id="GO:0015627">
    <property type="term" value="C:type II protein secretion system complex"/>
    <property type="evidence" value="ECO:0007669"/>
    <property type="project" value="TreeGrafter"/>
</dbReference>
<dbReference type="Proteomes" id="UP000295680">
    <property type="component" value="Unassembled WGS sequence"/>
</dbReference>
<organism evidence="2 3">
    <name type="scientific">Actinocrispum wychmicini</name>
    <dbReference type="NCBI Taxonomy" id="1213861"/>
    <lineage>
        <taxon>Bacteria</taxon>
        <taxon>Bacillati</taxon>
        <taxon>Actinomycetota</taxon>
        <taxon>Actinomycetes</taxon>
        <taxon>Pseudonocardiales</taxon>
        <taxon>Pseudonocardiaceae</taxon>
        <taxon>Actinocrispum</taxon>
    </lineage>
</organism>
<gene>
    <name evidence="2" type="ORF">EV192_113176</name>
</gene>
<dbReference type="GO" id="GO:0006281">
    <property type="term" value="P:DNA repair"/>
    <property type="evidence" value="ECO:0007669"/>
    <property type="project" value="InterPro"/>
</dbReference>
<evidence type="ECO:0000313" key="2">
    <source>
        <dbReference type="EMBL" id="TCO50796.1"/>
    </source>
</evidence>
<evidence type="ECO:0000259" key="1">
    <source>
        <dbReference type="SMART" id="SM00278"/>
    </source>
</evidence>
<dbReference type="PANTHER" id="PTHR21180">
    <property type="entry name" value="ENDONUCLEASE/EXONUCLEASE/PHOSPHATASE FAMILY DOMAIN-CONTAINING PROTEIN 1"/>
    <property type="match status" value="1"/>
</dbReference>
<protein>
    <submittedName>
        <fullName evidence="2">ComEA protein</fullName>
    </submittedName>
</protein>
<comment type="caution">
    <text evidence="2">The sequence shown here is derived from an EMBL/GenBank/DDBJ whole genome shotgun (WGS) entry which is preliminary data.</text>
</comment>
<dbReference type="SUPFAM" id="SSF47781">
    <property type="entry name" value="RuvA domain 2-like"/>
    <property type="match status" value="1"/>
</dbReference>